<evidence type="ECO:0000256" key="3">
    <source>
        <dbReference type="ARBA" id="ARBA00022452"/>
    </source>
</evidence>
<dbReference type="InterPro" id="IPR036942">
    <property type="entry name" value="Beta-barrel_TonB_sf"/>
</dbReference>
<dbReference type="Pfam" id="PF07715">
    <property type="entry name" value="Plug"/>
    <property type="match status" value="1"/>
</dbReference>
<dbReference type="RefSeq" id="WP_118160698.1">
    <property type="nucleotide sequence ID" value="NZ_QRYC01000028.1"/>
</dbReference>
<dbReference type="NCBIfam" id="TIGR04057">
    <property type="entry name" value="SusC_RagA_signa"/>
    <property type="match status" value="1"/>
</dbReference>
<keyword evidence="8" id="KW-0732">Signal</keyword>
<dbReference type="InterPro" id="IPR011662">
    <property type="entry name" value="Secretin/TonB_short_N"/>
</dbReference>
<evidence type="ECO:0000256" key="2">
    <source>
        <dbReference type="ARBA" id="ARBA00022448"/>
    </source>
</evidence>
<comment type="caution">
    <text evidence="10">The sequence shown here is derived from an EMBL/GenBank/DDBJ whole genome shotgun (WGS) entry which is preliminary data.</text>
</comment>
<evidence type="ECO:0000256" key="6">
    <source>
        <dbReference type="ARBA" id="ARBA00023237"/>
    </source>
</evidence>
<accession>A0A412TLE6</accession>
<dbReference type="InterPro" id="IPR039426">
    <property type="entry name" value="TonB-dep_rcpt-like"/>
</dbReference>
<evidence type="ECO:0000313" key="10">
    <source>
        <dbReference type="EMBL" id="RGU54598.1"/>
    </source>
</evidence>
<keyword evidence="6 7" id="KW-0998">Cell outer membrane</keyword>
<evidence type="ECO:0000256" key="7">
    <source>
        <dbReference type="PROSITE-ProRule" id="PRU01360"/>
    </source>
</evidence>
<comment type="similarity">
    <text evidence="7">Belongs to the TonB-dependent receptor family.</text>
</comment>
<evidence type="ECO:0000256" key="5">
    <source>
        <dbReference type="ARBA" id="ARBA00023136"/>
    </source>
</evidence>
<evidence type="ECO:0000259" key="9">
    <source>
        <dbReference type="SMART" id="SM00965"/>
    </source>
</evidence>
<reference evidence="10 11" key="1">
    <citation type="submission" date="2018-08" db="EMBL/GenBank/DDBJ databases">
        <title>A genome reference for cultivated species of the human gut microbiota.</title>
        <authorList>
            <person name="Zou Y."/>
            <person name="Xue W."/>
            <person name="Luo G."/>
        </authorList>
    </citation>
    <scope>NUCLEOTIDE SEQUENCE [LARGE SCALE GENOMIC DNA]</scope>
    <source>
        <strain evidence="10 11">AF16-14</strain>
    </source>
</reference>
<evidence type="ECO:0000256" key="8">
    <source>
        <dbReference type="SAM" id="SignalP"/>
    </source>
</evidence>
<evidence type="ECO:0000313" key="11">
    <source>
        <dbReference type="Proteomes" id="UP000284243"/>
    </source>
</evidence>
<dbReference type="GO" id="GO:0009279">
    <property type="term" value="C:cell outer membrane"/>
    <property type="evidence" value="ECO:0007669"/>
    <property type="project" value="UniProtKB-SubCell"/>
</dbReference>
<keyword evidence="3 7" id="KW-1134">Transmembrane beta strand</keyword>
<dbReference type="Gene3D" id="2.170.130.10">
    <property type="entry name" value="TonB-dependent receptor, plug domain"/>
    <property type="match status" value="1"/>
</dbReference>
<name>A0A412TLE6_9BACT</name>
<evidence type="ECO:0000256" key="4">
    <source>
        <dbReference type="ARBA" id="ARBA00022692"/>
    </source>
</evidence>
<dbReference type="InterPro" id="IPR008969">
    <property type="entry name" value="CarboxyPept-like_regulatory"/>
</dbReference>
<dbReference type="AlphaFoldDB" id="A0A412TLE6"/>
<dbReference type="Proteomes" id="UP000284243">
    <property type="component" value="Unassembled WGS sequence"/>
</dbReference>
<sequence>MRKQGCKKWALYVPQLVALLLVFNLNLNATAFSQHQRLNLKLKDATLEEFISAIKRQCDVGFIYDYNKTKDLKGITVTAVNEEISAVLEQALRGTGFTAEIDNNTIILRKSAVPQTVQVAKRISGQVMDKSGNALPGVTVMIKGTTLGTTTGVNGDFEISLPNPVGQTLVFSFIGMTSVEMTLKNTEPLTVVLKEEATEMEEVVITGIYSRKKESFTGSSQTYTHKELKMIGNTNVLQSLKTIDPSFAIIENNQFGSDPNTLPDINVRGKTSVVGLTQEYDTDPNQPLFILDGFESTLKAISNLSMDRVASITVLKDAAATAIYGSKAANGVIVVETKAPEAGKLQVNYNGNLNFSFADLSDYNLMNAREKLAFEKLAGRYGPLDANGEIIDEGYQSTYYQRLAEVEKGVDSYWLNEPLRFATSHGHDLFIEGGDSRMRYGLGVNYNRTAGVMKGSDNNVLNGNVRLIYRYKNLAFTDYVNFDYSVSDREKVAFSKFSQANPYYRKVNDYGEPEAVLEKYKLMSGDEYVFNPLYDMSLNSSNRTRNFGFRNNFEVDWRVIEPLRLRARISVSKSVSKQEVFQSPKASVFYGKSEKEKGSYSETNGDVLSYDGDLNATFGKLFDNKHMVNAVVGMQVSDNKNKTSGFRAIGYVDDRNINPTFSNGYPSGEKPSYSNSQKRSASYYMNGGYAYDNRYLLDANFRADGSSVFGVSNKFTTTWAVGVGWNIHNESFVKNCAFIDFLKLRYSIGNPGNQNFSLYMSSNMYSYTTSFNNPFGLGVGISSYGNPNLEWQKTIDQNFGFDVEIFHRRLRLNFDYFMKNTDPLLVSVTLPTSTGTASVPTNLGKQTTKGYTLSANVVVLQKEELNWSINGNLRHLKYEYKNIGNALEKYNAQNREDETDQKIGSSNLKRYYDGGSPSDIWAVRSAGIDPVTGREIFIKKDGTQTFEFDYNDEVIVGNSDPKLEGVIGSSFYWKGLSASINFRYRVGGQIFLSALYNKVENISDQDVYYNQDKRALYDRWQKPGDVAKFKAISLNETTPMSSRFVADENTLSCESVSIGYETQARWLRHFGASSMTIRGYMNDIFRISTVKNERGLDYPFARSVAFSLGIRF</sequence>
<organism evidence="10 11">
    <name type="scientific">Odoribacter splanchnicus</name>
    <dbReference type="NCBI Taxonomy" id="28118"/>
    <lineage>
        <taxon>Bacteria</taxon>
        <taxon>Pseudomonadati</taxon>
        <taxon>Bacteroidota</taxon>
        <taxon>Bacteroidia</taxon>
        <taxon>Bacteroidales</taxon>
        <taxon>Odoribacteraceae</taxon>
        <taxon>Odoribacter</taxon>
    </lineage>
</organism>
<dbReference type="InterPro" id="IPR023996">
    <property type="entry name" value="TonB-dep_OMP_SusC/RagA"/>
</dbReference>
<dbReference type="NCBIfam" id="TIGR04056">
    <property type="entry name" value="OMP_RagA_SusC"/>
    <property type="match status" value="1"/>
</dbReference>
<keyword evidence="5 7" id="KW-0472">Membrane</keyword>
<dbReference type="Gene3D" id="3.55.50.30">
    <property type="match status" value="1"/>
</dbReference>
<dbReference type="EMBL" id="QRYC01000028">
    <property type="protein sequence ID" value="RGU54598.1"/>
    <property type="molecule type" value="Genomic_DNA"/>
</dbReference>
<dbReference type="InterPro" id="IPR037066">
    <property type="entry name" value="Plug_dom_sf"/>
</dbReference>
<dbReference type="SUPFAM" id="SSF49464">
    <property type="entry name" value="Carboxypeptidase regulatory domain-like"/>
    <property type="match status" value="1"/>
</dbReference>
<dbReference type="PROSITE" id="PS52016">
    <property type="entry name" value="TONB_DEPENDENT_REC_3"/>
    <property type="match status" value="1"/>
</dbReference>
<keyword evidence="4 7" id="KW-0812">Transmembrane</keyword>
<dbReference type="InterPro" id="IPR023997">
    <property type="entry name" value="TonB-dep_OMP_SusC/RagA_CS"/>
</dbReference>
<dbReference type="SUPFAM" id="SSF56935">
    <property type="entry name" value="Porins"/>
    <property type="match status" value="1"/>
</dbReference>
<dbReference type="Gene3D" id="2.60.40.1120">
    <property type="entry name" value="Carboxypeptidase-like, regulatory domain"/>
    <property type="match status" value="1"/>
</dbReference>
<feature type="domain" description="Secretin/TonB short N-terminal" evidence="9">
    <location>
        <begin position="60"/>
        <end position="111"/>
    </location>
</feature>
<comment type="subcellular location">
    <subcellularLocation>
        <location evidence="1 7">Cell outer membrane</location>
        <topology evidence="1 7">Multi-pass membrane protein</topology>
    </subcellularLocation>
</comment>
<dbReference type="Gene3D" id="2.40.170.20">
    <property type="entry name" value="TonB-dependent receptor, beta-barrel domain"/>
    <property type="match status" value="1"/>
</dbReference>
<gene>
    <name evidence="10" type="ORF">DWW57_15520</name>
</gene>
<keyword evidence="2 7" id="KW-0813">Transport</keyword>
<dbReference type="InterPro" id="IPR012910">
    <property type="entry name" value="Plug_dom"/>
</dbReference>
<proteinExistence type="inferred from homology"/>
<protein>
    <submittedName>
        <fullName evidence="10">SusC/RagA family TonB-linked outer membrane protein</fullName>
    </submittedName>
</protein>
<feature type="chain" id="PRO_5019580856" evidence="8">
    <location>
        <begin position="32"/>
        <end position="1112"/>
    </location>
</feature>
<feature type="signal peptide" evidence="8">
    <location>
        <begin position="1"/>
        <end position="31"/>
    </location>
</feature>
<dbReference type="SMART" id="SM00965">
    <property type="entry name" value="STN"/>
    <property type="match status" value="1"/>
</dbReference>
<evidence type="ECO:0000256" key="1">
    <source>
        <dbReference type="ARBA" id="ARBA00004571"/>
    </source>
</evidence>
<dbReference type="Pfam" id="PF07660">
    <property type="entry name" value="STN"/>
    <property type="match status" value="1"/>
</dbReference>
<dbReference type="Pfam" id="PF13715">
    <property type="entry name" value="CarbopepD_reg_2"/>
    <property type="match status" value="1"/>
</dbReference>